<name>X1FTT5_9ZZZZ</name>
<organism evidence="1">
    <name type="scientific">marine sediment metagenome</name>
    <dbReference type="NCBI Taxonomy" id="412755"/>
    <lineage>
        <taxon>unclassified sequences</taxon>
        <taxon>metagenomes</taxon>
        <taxon>ecological metagenomes</taxon>
    </lineage>
</organism>
<evidence type="ECO:0000313" key="1">
    <source>
        <dbReference type="EMBL" id="GAH24183.1"/>
    </source>
</evidence>
<gene>
    <name evidence="1" type="ORF">S01H4_66509</name>
</gene>
<accession>X1FTT5</accession>
<dbReference type="EMBL" id="BART01041231">
    <property type="protein sequence ID" value="GAH24183.1"/>
    <property type="molecule type" value="Genomic_DNA"/>
</dbReference>
<reference evidence="1" key="1">
    <citation type="journal article" date="2014" name="Front. Microbiol.">
        <title>High frequency of phylogenetically diverse reductive dehalogenase-homologous genes in deep subseafloor sedimentary metagenomes.</title>
        <authorList>
            <person name="Kawai M."/>
            <person name="Futagami T."/>
            <person name="Toyoda A."/>
            <person name="Takaki Y."/>
            <person name="Nishi S."/>
            <person name="Hori S."/>
            <person name="Arai W."/>
            <person name="Tsubouchi T."/>
            <person name="Morono Y."/>
            <person name="Uchiyama I."/>
            <person name="Ito T."/>
            <person name="Fujiyama A."/>
            <person name="Inagaki F."/>
            <person name="Takami H."/>
        </authorList>
    </citation>
    <scope>NUCLEOTIDE SEQUENCE</scope>
    <source>
        <strain evidence="1">Expedition CK06-06</strain>
    </source>
</reference>
<sequence length="41" mass="4632">SDASIYLEKGKSFLDNAEYDDAIKELEKEALMHKSLLSLCL</sequence>
<dbReference type="AlphaFoldDB" id="X1FTT5"/>
<feature type="non-terminal residue" evidence="1">
    <location>
        <position position="1"/>
    </location>
</feature>
<comment type="caution">
    <text evidence="1">The sequence shown here is derived from an EMBL/GenBank/DDBJ whole genome shotgun (WGS) entry which is preliminary data.</text>
</comment>
<protein>
    <submittedName>
        <fullName evidence="1">Uncharacterized protein</fullName>
    </submittedName>
</protein>
<proteinExistence type="predicted"/>